<evidence type="ECO:0000256" key="1">
    <source>
        <dbReference type="SAM" id="MobiDB-lite"/>
    </source>
</evidence>
<dbReference type="EMBL" id="BAABAL010000026">
    <property type="protein sequence ID" value="GAA4034427.1"/>
    <property type="molecule type" value="Genomic_DNA"/>
</dbReference>
<protein>
    <submittedName>
        <fullName evidence="2">Uncharacterized protein</fullName>
    </submittedName>
</protein>
<sequence>MGSTTARRQSVVPFPRSAEAPADTHNTAVWARWSWLGDEPRETEPHIVRGSD</sequence>
<accession>A0ABP7U1I7</accession>
<keyword evidence="3" id="KW-1185">Reference proteome</keyword>
<name>A0ABP7U1I7_9PSEU</name>
<dbReference type="RefSeq" id="WP_344884880.1">
    <property type="nucleotide sequence ID" value="NZ_BAABAL010000026.1"/>
</dbReference>
<evidence type="ECO:0000313" key="2">
    <source>
        <dbReference type="EMBL" id="GAA4034427.1"/>
    </source>
</evidence>
<organism evidence="2 3">
    <name type="scientific">Allokutzneria multivorans</name>
    <dbReference type="NCBI Taxonomy" id="1142134"/>
    <lineage>
        <taxon>Bacteria</taxon>
        <taxon>Bacillati</taxon>
        <taxon>Actinomycetota</taxon>
        <taxon>Actinomycetes</taxon>
        <taxon>Pseudonocardiales</taxon>
        <taxon>Pseudonocardiaceae</taxon>
        <taxon>Allokutzneria</taxon>
    </lineage>
</organism>
<reference evidence="3" key="1">
    <citation type="journal article" date="2019" name="Int. J. Syst. Evol. Microbiol.">
        <title>The Global Catalogue of Microorganisms (GCM) 10K type strain sequencing project: providing services to taxonomists for standard genome sequencing and annotation.</title>
        <authorList>
            <consortium name="The Broad Institute Genomics Platform"/>
            <consortium name="The Broad Institute Genome Sequencing Center for Infectious Disease"/>
            <person name="Wu L."/>
            <person name="Ma J."/>
        </authorList>
    </citation>
    <scope>NUCLEOTIDE SEQUENCE [LARGE SCALE GENOMIC DNA]</scope>
    <source>
        <strain evidence="3">JCM 17342</strain>
    </source>
</reference>
<proteinExistence type="predicted"/>
<evidence type="ECO:0000313" key="3">
    <source>
        <dbReference type="Proteomes" id="UP001501747"/>
    </source>
</evidence>
<dbReference type="Proteomes" id="UP001501747">
    <property type="component" value="Unassembled WGS sequence"/>
</dbReference>
<gene>
    <name evidence="2" type="ORF">GCM10022247_69510</name>
</gene>
<feature type="region of interest" description="Disordered" evidence="1">
    <location>
        <begin position="1"/>
        <end position="23"/>
    </location>
</feature>
<comment type="caution">
    <text evidence="2">The sequence shown here is derived from an EMBL/GenBank/DDBJ whole genome shotgun (WGS) entry which is preliminary data.</text>
</comment>